<dbReference type="RefSeq" id="WP_157539425.1">
    <property type="nucleotide sequence ID" value="NZ_WQLA01000001.1"/>
</dbReference>
<evidence type="ECO:0000313" key="1">
    <source>
        <dbReference type="EMBL" id="MVN89625.1"/>
    </source>
</evidence>
<protein>
    <submittedName>
        <fullName evidence="1">Uncharacterized protein</fullName>
    </submittedName>
</protein>
<dbReference type="EMBL" id="WQLA01000001">
    <property type="protein sequence ID" value="MVN89625.1"/>
    <property type="molecule type" value="Genomic_DNA"/>
</dbReference>
<dbReference type="OrthoDB" id="9813892at2"/>
<dbReference type="AlphaFoldDB" id="A0A6I4I3B5"/>
<keyword evidence="2" id="KW-1185">Reference proteome</keyword>
<gene>
    <name evidence="1" type="ORF">GO816_00640</name>
</gene>
<reference evidence="1 2" key="1">
    <citation type="submission" date="2019-12" db="EMBL/GenBank/DDBJ databases">
        <title>Mucilaginibacter sp. HME9299 genome sequencing and assembly.</title>
        <authorList>
            <person name="Kang H."/>
            <person name="Kim H."/>
            <person name="Joh K."/>
        </authorList>
    </citation>
    <scope>NUCLEOTIDE SEQUENCE [LARGE SCALE GENOMIC DNA]</scope>
    <source>
        <strain evidence="1 2">HME9299</strain>
    </source>
</reference>
<comment type="caution">
    <text evidence="1">The sequence shown here is derived from an EMBL/GenBank/DDBJ whole genome shotgun (WGS) entry which is preliminary data.</text>
</comment>
<organism evidence="1 2">
    <name type="scientific">Mucilaginibacter aquatilis</name>
    <dbReference type="NCBI Taxonomy" id="1517760"/>
    <lineage>
        <taxon>Bacteria</taxon>
        <taxon>Pseudomonadati</taxon>
        <taxon>Bacteroidota</taxon>
        <taxon>Sphingobacteriia</taxon>
        <taxon>Sphingobacteriales</taxon>
        <taxon>Sphingobacteriaceae</taxon>
        <taxon>Mucilaginibacter</taxon>
    </lineage>
</organism>
<dbReference type="Proteomes" id="UP000434850">
    <property type="component" value="Unassembled WGS sequence"/>
</dbReference>
<evidence type="ECO:0000313" key="2">
    <source>
        <dbReference type="Proteomes" id="UP000434850"/>
    </source>
</evidence>
<accession>A0A6I4I3B5</accession>
<sequence length="101" mass="10955">MATTKGAFSYATRNDIEVVIGGNYKRLKIADSTVCFNTAFKLLKTLSVGYQSCVTYIKNQNFISTSVAGSHISTDGGANWRQFDAASYNVCQNSGRGNLII</sequence>
<proteinExistence type="predicted"/>
<name>A0A6I4I3B5_9SPHI</name>